<dbReference type="CDD" id="cd07185">
    <property type="entry name" value="OmpA_C-like"/>
    <property type="match status" value="1"/>
</dbReference>
<dbReference type="GO" id="GO:0016020">
    <property type="term" value="C:membrane"/>
    <property type="evidence" value="ECO:0007669"/>
    <property type="project" value="UniProtKB-UniRule"/>
</dbReference>
<gene>
    <name evidence="4" type="ORF">QS748_13945</name>
</gene>
<dbReference type="PROSITE" id="PS51123">
    <property type="entry name" value="OMPA_2"/>
    <property type="match status" value="1"/>
</dbReference>
<dbReference type="AlphaFoldDB" id="A0AA90SU17"/>
<dbReference type="Proteomes" id="UP001178148">
    <property type="component" value="Unassembled WGS sequence"/>
</dbReference>
<evidence type="ECO:0000256" key="2">
    <source>
        <dbReference type="SAM" id="SignalP"/>
    </source>
</evidence>
<name>A0AA90SU17_9GAMM</name>
<evidence type="ECO:0000313" key="4">
    <source>
        <dbReference type="EMBL" id="MDP0590220.1"/>
    </source>
</evidence>
<dbReference type="PROSITE" id="PS51257">
    <property type="entry name" value="PROKAR_LIPOPROTEIN"/>
    <property type="match status" value="1"/>
</dbReference>
<comment type="caution">
    <text evidence="4">The sequence shown here is derived from an EMBL/GenBank/DDBJ whole genome shotgun (WGS) entry which is preliminary data.</text>
</comment>
<keyword evidence="2" id="KW-0732">Signal</keyword>
<dbReference type="InterPro" id="IPR036737">
    <property type="entry name" value="OmpA-like_sf"/>
</dbReference>
<accession>A0AA90SU17</accession>
<proteinExistence type="predicted"/>
<organism evidence="4 5">
    <name type="scientific">Candidatus Endonucleibacter bathymodioli</name>
    <dbReference type="NCBI Taxonomy" id="539814"/>
    <lineage>
        <taxon>Bacteria</taxon>
        <taxon>Pseudomonadati</taxon>
        <taxon>Pseudomonadota</taxon>
        <taxon>Gammaproteobacteria</taxon>
        <taxon>Oceanospirillales</taxon>
        <taxon>Endozoicomonadaceae</taxon>
        <taxon>Candidatus Endonucleibacter</taxon>
    </lineage>
</organism>
<dbReference type="Gene3D" id="3.30.1330.60">
    <property type="entry name" value="OmpA-like domain"/>
    <property type="match status" value="1"/>
</dbReference>
<dbReference type="PANTHER" id="PTHR30329:SF21">
    <property type="entry name" value="LIPOPROTEIN YIAD-RELATED"/>
    <property type="match status" value="1"/>
</dbReference>
<dbReference type="InterPro" id="IPR006665">
    <property type="entry name" value="OmpA-like"/>
</dbReference>
<dbReference type="EMBL" id="JASXSV010000035">
    <property type="protein sequence ID" value="MDP0590220.1"/>
    <property type="molecule type" value="Genomic_DNA"/>
</dbReference>
<feature type="chain" id="PRO_5041642463" evidence="2">
    <location>
        <begin position="28"/>
        <end position="238"/>
    </location>
</feature>
<dbReference type="Pfam" id="PF00691">
    <property type="entry name" value="OmpA"/>
    <property type="match status" value="1"/>
</dbReference>
<dbReference type="InterPro" id="IPR050330">
    <property type="entry name" value="Bact_OuterMem_StrucFunc"/>
</dbReference>
<evidence type="ECO:0000259" key="3">
    <source>
        <dbReference type="PROSITE" id="PS51123"/>
    </source>
</evidence>
<evidence type="ECO:0000256" key="1">
    <source>
        <dbReference type="PROSITE-ProRule" id="PRU00473"/>
    </source>
</evidence>
<evidence type="ECO:0000313" key="5">
    <source>
        <dbReference type="Proteomes" id="UP001178148"/>
    </source>
</evidence>
<keyword evidence="5" id="KW-1185">Reference proteome</keyword>
<keyword evidence="1" id="KW-0472">Membrane</keyword>
<protein>
    <submittedName>
        <fullName evidence="4">OmpA family protein</fullName>
    </submittedName>
</protein>
<feature type="signal peptide" evidence="2">
    <location>
        <begin position="1"/>
        <end position="27"/>
    </location>
</feature>
<dbReference type="PANTHER" id="PTHR30329">
    <property type="entry name" value="STATOR ELEMENT OF FLAGELLAR MOTOR COMPLEX"/>
    <property type="match status" value="1"/>
</dbReference>
<dbReference type="SUPFAM" id="SSF103088">
    <property type="entry name" value="OmpA-like"/>
    <property type="match status" value="1"/>
</dbReference>
<reference evidence="4 5" key="1">
    <citation type="journal article" date="2023" name="bioRxiv">
        <title>An intranuclear bacterial parasite of deep-sea mussels expresses apoptosis inhibitors acquired from its host.</title>
        <authorList>
            <person name="Gonzalez Porras M.A."/>
            <person name="Assie A."/>
            <person name="Tietjen M."/>
            <person name="Violette M."/>
            <person name="Kleiner M."/>
            <person name="Gruber-Vodicka H."/>
            <person name="Dubilier N."/>
            <person name="Leisch N."/>
        </authorList>
    </citation>
    <scope>NUCLEOTIDE SEQUENCE [LARGE SCALE GENOMIC DNA]</scope>
    <source>
        <strain evidence="4">IAP13</strain>
    </source>
</reference>
<sequence>MQFQIKGRVTTLLICCLILSGCASNGASNSDASNSDASNGRGFKWAKHTLLGAGIGGGLGGIAGAVTSTVAAPVAALGGAVLGGLICVFAKPKPEFPTEEDVLSPNEAMEEKAENSDAIDTAQKVLLAEEKLGSIYFETSSDQLDEKAKVVLKEIVDRVDSYKDIKIIFNGYTDNTGKPRFDNAGLAKRRAKSVNNHLRSLGVSIDRLFMGSGGIIEDNNSTVAGRKENRKVDIIATP</sequence>
<feature type="domain" description="OmpA-like" evidence="3">
    <location>
        <begin position="124"/>
        <end position="238"/>
    </location>
</feature>